<evidence type="ECO:0000313" key="10">
    <source>
        <dbReference type="Proteomes" id="UP000005439"/>
    </source>
</evidence>
<feature type="transmembrane region" description="Helical" evidence="7">
    <location>
        <begin position="264"/>
        <end position="282"/>
    </location>
</feature>
<dbReference type="InterPro" id="IPR011701">
    <property type="entry name" value="MFS"/>
</dbReference>
<evidence type="ECO:0000256" key="4">
    <source>
        <dbReference type="ARBA" id="ARBA00022692"/>
    </source>
</evidence>
<sequence length="387" mass="40563">MATSNRVLLAYALFALSLGFSWFILAPLVPFLITRYHESLSHVLLLISLYGYAMILLSIPAGYWVARSGPQPVLMTAYGLTVVGLFLRVVAPSFQVFLVGQMVAALAYPLLIAPIGSVLRLTGVTRSQWGTGLVIGALFFGMALGALSGSRVPPATGLLVSFAVAVLFGGWLVRAVRPYRAERRTLGKVRLVVSPWWVIGFVVASVSVMFGSVSTVALIHLHVAGAEALGGNLTALTFLGSAAGAILFGWVAERVERPIGLQRVLGVLTVAFLTLSGLLLVGRLSPTAFGLEGVFFGFGIFSNGWYVLSLESSALAAGSETGAGLATAGYSLASNLGVAILPVVLGPLVVTAPTTWLTILIILAAIAVLVPFMASPPSPLSHRTAFR</sequence>
<feature type="transmembrane region" description="Helical" evidence="7">
    <location>
        <begin position="356"/>
        <end position="374"/>
    </location>
</feature>
<evidence type="ECO:0000313" key="9">
    <source>
        <dbReference type="EMBL" id="AEW05617.1"/>
    </source>
</evidence>
<dbReference type="InterPro" id="IPR020846">
    <property type="entry name" value="MFS_dom"/>
</dbReference>
<dbReference type="PATRIC" id="fig|679936.5.peg.2197"/>
<dbReference type="Gene3D" id="1.20.1250.20">
    <property type="entry name" value="MFS general substrate transporter like domains"/>
    <property type="match status" value="2"/>
</dbReference>
<evidence type="ECO:0000256" key="3">
    <source>
        <dbReference type="ARBA" id="ARBA00022475"/>
    </source>
</evidence>
<keyword evidence="10" id="KW-1185">Reference proteome</keyword>
<keyword evidence="6 7" id="KW-0472">Membrane</keyword>
<dbReference type="EMBL" id="CP003179">
    <property type="protein sequence ID" value="AEW05617.1"/>
    <property type="molecule type" value="Genomic_DNA"/>
</dbReference>
<dbReference type="PANTHER" id="PTHR43124">
    <property type="entry name" value="PURINE EFFLUX PUMP PBUE"/>
    <property type="match status" value="1"/>
</dbReference>
<dbReference type="STRING" id="679936.Sulac_2131"/>
<feature type="transmembrane region" description="Helical" evidence="7">
    <location>
        <begin position="131"/>
        <end position="149"/>
    </location>
</feature>
<keyword evidence="3" id="KW-1003">Cell membrane</keyword>
<dbReference type="Proteomes" id="UP000005439">
    <property type="component" value="Chromosome"/>
</dbReference>
<name>G8TT02_SULAD</name>
<evidence type="ECO:0000259" key="8">
    <source>
        <dbReference type="PROSITE" id="PS50850"/>
    </source>
</evidence>
<reference evidence="9 10" key="2">
    <citation type="journal article" date="2012" name="Stand. Genomic Sci.">
        <title>Complete genome sequence of the moderately thermophilic mineral-sulfide-oxidizing firmicute Sulfobacillus acidophilus type strain (NAL(T)).</title>
        <authorList>
            <person name="Anderson I."/>
            <person name="Chertkov O."/>
            <person name="Chen A."/>
            <person name="Saunders E."/>
            <person name="Lapidus A."/>
            <person name="Nolan M."/>
            <person name="Lucas S."/>
            <person name="Hammon N."/>
            <person name="Deshpande S."/>
            <person name="Cheng J.F."/>
            <person name="Han C."/>
            <person name="Tapia R."/>
            <person name="Goodwin L.A."/>
            <person name="Pitluck S."/>
            <person name="Liolios K."/>
            <person name="Pagani I."/>
            <person name="Ivanova N."/>
            <person name="Mikhailova N."/>
            <person name="Pati A."/>
            <person name="Palaniappan K."/>
            <person name="Land M."/>
            <person name="Pan C."/>
            <person name="Rohde M."/>
            <person name="Pukall R."/>
            <person name="Goker M."/>
            <person name="Detter J.C."/>
            <person name="Woyke T."/>
            <person name="Bristow J."/>
            <person name="Eisen J.A."/>
            <person name="Markowitz V."/>
            <person name="Hugenholtz P."/>
            <person name="Kyrpides N.C."/>
            <person name="Klenk H.P."/>
            <person name="Mavromatis K."/>
        </authorList>
    </citation>
    <scope>NUCLEOTIDE SEQUENCE [LARGE SCALE GENOMIC DNA]</scope>
    <source>
        <strain evidence="10">ATCC 700253 / DSM 10332 / NAL</strain>
    </source>
</reference>
<dbReference type="KEGG" id="sap:Sulac_2131"/>
<feature type="transmembrane region" description="Helical" evidence="7">
    <location>
        <begin position="233"/>
        <end position="252"/>
    </location>
</feature>
<keyword evidence="2" id="KW-0813">Transport</keyword>
<dbReference type="SUPFAM" id="SSF103473">
    <property type="entry name" value="MFS general substrate transporter"/>
    <property type="match status" value="1"/>
</dbReference>
<feature type="transmembrane region" description="Helical" evidence="7">
    <location>
        <begin position="73"/>
        <end position="91"/>
    </location>
</feature>
<dbReference type="HOGENOM" id="CLU_728857_0_0_9"/>
<dbReference type="GO" id="GO:0005886">
    <property type="term" value="C:plasma membrane"/>
    <property type="evidence" value="ECO:0007669"/>
    <property type="project" value="UniProtKB-SubCell"/>
</dbReference>
<feature type="transmembrane region" description="Helical" evidence="7">
    <location>
        <begin position="196"/>
        <end position="221"/>
    </location>
</feature>
<feature type="transmembrane region" description="Helical" evidence="7">
    <location>
        <begin position="329"/>
        <end position="350"/>
    </location>
</feature>
<dbReference type="CDD" id="cd06174">
    <property type="entry name" value="MFS"/>
    <property type="match status" value="1"/>
</dbReference>
<feature type="transmembrane region" description="Helical" evidence="7">
    <location>
        <begin position="155"/>
        <end position="176"/>
    </location>
</feature>
<feature type="transmembrane region" description="Helical" evidence="7">
    <location>
        <begin position="97"/>
        <end position="119"/>
    </location>
</feature>
<organism evidence="9 10">
    <name type="scientific">Sulfobacillus acidophilus (strain ATCC 700253 / DSM 10332 / NAL)</name>
    <dbReference type="NCBI Taxonomy" id="679936"/>
    <lineage>
        <taxon>Bacteria</taxon>
        <taxon>Bacillati</taxon>
        <taxon>Bacillota</taxon>
        <taxon>Clostridia</taxon>
        <taxon>Eubacteriales</taxon>
        <taxon>Clostridiales Family XVII. Incertae Sedis</taxon>
        <taxon>Sulfobacillus</taxon>
    </lineage>
</organism>
<feature type="transmembrane region" description="Helical" evidence="7">
    <location>
        <begin position="45"/>
        <end position="66"/>
    </location>
</feature>
<feature type="domain" description="Major facilitator superfamily (MFS) profile" evidence="8">
    <location>
        <begin position="158"/>
        <end position="387"/>
    </location>
</feature>
<evidence type="ECO:0000256" key="1">
    <source>
        <dbReference type="ARBA" id="ARBA00004651"/>
    </source>
</evidence>
<dbReference type="InterPro" id="IPR050189">
    <property type="entry name" value="MFS_Efflux_Transporters"/>
</dbReference>
<evidence type="ECO:0000256" key="2">
    <source>
        <dbReference type="ARBA" id="ARBA00022448"/>
    </source>
</evidence>
<accession>G8TT02</accession>
<evidence type="ECO:0000256" key="6">
    <source>
        <dbReference type="ARBA" id="ARBA00023136"/>
    </source>
</evidence>
<protein>
    <submittedName>
        <fullName evidence="9">Major facilitator superfamily MFS_1</fullName>
    </submittedName>
</protein>
<evidence type="ECO:0000256" key="7">
    <source>
        <dbReference type="SAM" id="Phobius"/>
    </source>
</evidence>
<dbReference type="AlphaFoldDB" id="G8TT02"/>
<reference evidence="10" key="1">
    <citation type="submission" date="2011-12" db="EMBL/GenBank/DDBJ databases">
        <title>The complete genome of chromosome of Sulfobacillus acidophilus DSM 10332.</title>
        <authorList>
            <person name="Lucas S."/>
            <person name="Han J."/>
            <person name="Lapidus A."/>
            <person name="Bruce D."/>
            <person name="Goodwin L."/>
            <person name="Pitluck S."/>
            <person name="Peters L."/>
            <person name="Kyrpides N."/>
            <person name="Mavromatis K."/>
            <person name="Ivanova N."/>
            <person name="Mikhailova N."/>
            <person name="Chertkov O."/>
            <person name="Saunders E."/>
            <person name="Detter J.C."/>
            <person name="Tapia R."/>
            <person name="Han C."/>
            <person name="Land M."/>
            <person name="Hauser L."/>
            <person name="Markowitz V."/>
            <person name="Cheng J.-F."/>
            <person name="Hugenholtz P."/>
            <person name="Woyke T."/>
            <person name="Wu D."/>
            <person name="Pukall R."/>
            <person name="Gehrich-Schroeter G."/>
            <person name="Schneider S."/>
            <person name="Klenk H.-P."/>
            <person name="Eisen J.A."/>
        </authorList>
    </citation>
    <scope>NUCLEOTIDE SEQUENCE [LARGE SCALE GENOMIC DNA]</scope>
    <source>
        <strain evidence="10">ATCC 700253 / DSM 10332 / NAL</strain>
    </source>
</reference>
<comment type="subcellular location">
    <subcellularLocation>
        <location evidence="1">Cell membrane</location>
        <topology evidence="1">Multi-pass membrane protein</topology>
    </subcellularLocation>
</comment>
<keyword evidence="5 7" id="KW-1133">Transmembrane helix</keyword>
<feature type="transmembrane region" description="Helical" evidence="7">
    <location>
        <begin position="288"/>
        <end position="308"/>
    </location>
</feature>
<dbReference type="PROSITE" id="PS50850">
    <property type="entry name" value="MFS"/>
    <property type="match status" value="1"/>
</dbReference>
<dbReference type="GO" id="GO:0022857">
    <property type="term" value="F:transmembrane transporter activity"/>
    <property type="evidence" value="ECO:0007669"/>
    <property type="project" value="InterPro"/>
</dbReference>
<gene>
    <name evidence="9" type="ordered locus">Sulac_2131</name>
</gene>
<keyword evidence="4 7" id="KW-0812">Transmembrane</keyword>
<feature type="transmembrane region" description="Helical" evidence="7">
    <location>
        <begin position="7"/>
        <end position="33"/>
    </location>
</feature>
<proteinExistence type="predicted"/>
<dbReference type="PANTHER" id="PTHR43124:SF3">
    <property type="entry name" value="CHLORAMPHENICOL EFFLUX PUMP RV0191"/>
    <property type="match status" value="1"/>
</dbReference>
<evidence type="ECO:0000256" key="5">
    <source>
        <dbReference type="ARBA" id="ARBA00022989"/>
    </source>
</evidence>
<dbReference type="InterPro" id="IPR036259">
    <property type="entry name" value="MFS_trans_sf"/>
</dbReference>
<dbReference type="Pfam" id="PF07690">
    <property type="entry name" value="MFS_1"/>
    <property type="match status" value="1"/>
</dbReference>